<evidence type="ECO:0000313" key="2">
    <source>
        <dbReference type="Proteomes" id="UP000297452"/>
    </source>
</evidence>
<protein>
    <submittedName>
        <fullName evidence="1">Uncharacterized protein</fullName>
    </submittedName>
</protein>
<comment type="caution">
    <text evidence="1">The sequence shown here is derived from an EMBL/GenBank/DDBJ whole genome shotgun (WGS) entry which is preliminary data.</text>
</comment>
<keyword evidence="2" id="KW-1185">Reference proteome</keyword>
<dbReference type="OrthoDB" id="3561240at2759"/>
<dbReference type="Proteomes" id="UP000297452">
    <property type="component" value="Unassembled WGS sequence"/>
</dbReference>
<reference evidence="1 2" key="1">
    <citation type="submission" date="2017-12" db="EMBL/GenBank/DDBJ databases">
        <title>Comparative genomics of Botrytis spp.</title>
        <authorList>
            <person name="Valero-Jimenez C.A."/>
            <person name="Tapia P."/>
            <person name="Veloso J."/>
            <person name="Silva-Moreno E."/>
            <person name="Staats M."/>
            <person name="Valdes J.H."/>
            <person name="Van Kan J.A.L."/>
        </authorList>
    </citation>
    <scope>NUCLEOTIDE SEQUENCE [LARGE SCALE GENOMIC DNA]</scope>
    <source>
        <strain evidence="1 2">MUCL2120</strain>
    </source>
</reference>
<gene>
    <name evidence="1" type="ORF">BOTNAR_0720g00020</name>
</gene>
<dbReference type="AlphaFoldDB" id="A0A4Z1HIT9"/>
<sequence length="135" mass="14474">MLTTPTLVGGESCETGPDDVTVVGFTTGAYNNFQAPSLESIGKVNSARSILNGQANRPTLSQAVKYLKIKNIWRPRLSTGNTTNTRSQICGIAWAQAKYLRNDGIILGFQMSVGKSIQALGKIQAMADDPEVAEK</sequence>
<organism evidence="1 2">
    <name type="scientific">Botryotinia narcissicola</name>
    <dbReference type="NCBI Taxonomy" id="278944"/>
    <lineage>
        <taxon>Eukaryota</taxon>
        <taxon>Fungi</taxon>
        <taxon>Dikarya</taxon>
        <taxon>Ascomycota</taxon>
        <taxon>Pezizomycotina</taxon>
        <taxon>Leotiomycetes</taxon>
        <taxon>Helotiales</taxon>
        <taxon>Sclerotiniaceae</taxon>
        <taxon>Botryotinia</taxon>
    </lineage>
</organism>
<evidence type="ECO:0000313" key="1">
    <source>
        <dbReference type="EMBL" id="TGO44927.1"/>
    </source>
</evidence>
<dbReference type="EMBL" id="PQXJ01000717">
    <property type="protein sequence ID" value="TGO44927.1"/>
    <property type="molecule type" value="Genomic_DNA"/>
</dbReference>
<accession>A0A4Z1HIT9</accession>
<name>A0A4Z1HIT9_9HELO</name>
<proteinExistence type="predicted"/>